<dbReference type="AlphaFoldDB" id="A0A402ANY6"/>
<name>A0A402ANY6_9CHLR</name>
<evidence type="ECO:0000313" key="2">
    <source>
        <dbReference type="Proteomes" id="UP000287188"/>
    </source>
</evidence>
<accession>A0A402ANY6</accession>
<gene>
    <name evidence="1" type="ORF">KDK_46260</name>
</gene>
<dbReference type="Gene3D" id="2.30.110.10">
    <property type="entry name" value="Electron Transport, Fmn-binding Protein, Chain A"/>
    <property type="match status" value="1"/>
</dbReference>
<keyword evidence="2" id="KW-1185">Reference proteome</keyword>
<comment type="caution">
    <text evidence="1">The sequence shown here is derived from an EMBL/GenBank/DDBJ whole genome shotgun (WGS) entry which is preliminary data.</text>
</comment>
<organism evidence="1 2">
    <name type="scientific">Dictyobacter kobayashii</name>
    <dbReference type="NCBI Taxonomy" id="2014872"/>
    <lineage>
        <taxon>Bacteria</taxon>
        <taxon>Bacillati</taxon>
        <taxon>Chloroflexota</taxon>
        <taxon>Ktedonobacteria</taxon>
        <taxon>Ktedonobacterales</taxon>
        <taxon>Dictyobacteraceae</taxon>
        <taxon>Dictyobacter</taxon>
    </lineage>
</organism>
<reference evidence="2" key="1">
    <citation type="submission" date="2018-12" db="EMBL/GenBank/DDBJ databases">
        <title>Tengunoibacter tsumagoiensis gen. nov., sp. nov., Dictyobacter kobayashii sp. nov., D. alpinus sp. nov., and D. joshuensis sp. nov. and description of Dictyobacteraceae fam. nov. within the order Ktedonobacterales isolated from Tengu-no-mugimeshi.</title>
        <authorList>
            <person name="Wang C.M."/>
            <person name="Zheng Y."/>
            <person name="Sakai Y."/>
            <person name="Toyoda A."/>
            <person name="Minakuchi Y."/>
            <person name="Abe K."/>
            <person name="Yokota A."/>
            <person name="Yabe S."/>
        </authorList>
    </citation>
    <scope>NUCLEOTIDE SEQUENCE [LARGE SCALE GENOMIC DNA]</scope>
    <source>
        <strain evidence="2">Uno11</strain>
    </source>
</reference>
<dbReference type="OrthoDB" id="3292498at2"/>
<dbReference type="Proteomes" id="UP000287188">
    <property type="component" value="Unassembled WGS sequence"/>
</dbReference>
<dbReference type="EMBL" id="BIFS01000001">
    <property type="protein sequence ID" value="GCE20826.1"/>
    <property type="molecule type" value="Genomic_DNA"/>
</dbReference>
<dbReference type="InterPro" id="IPR012349">
    <property type="entry name" value="Split_barrel_FMN-bd"/>
</dbReference>
<proteinExistence type="predicted"/>
<protein>
    <submittedName>
        <fullName evidence="1">Uncharacterized protein</fullName>
    </submittedName>
</protein>
<evidence type="ECO:0000313" key="1">
    <source>
        <dbReference type="EMBL" id="GCE20826.1"/>
    </source>
</evidence>
<sequence>MNEAHTTRHPQPPRPVRILINTVVTTILRSRWHSIRSSQLLLLTFTGHKSGKAFTTPIRYAQEGEILRMTVIYPWWKNLVEEATVHVLLRGQMRTGIAEVLPEKDGEVVIKIHLQG</sequence>
<dbReference type="RefSeq" id="WP_126552427.1">
    <property type="nucleotide sequence ID" value="NZ_BIFS01000001.1"/>
</dbReference>